<gene>
    <name evidence="1" type="ORF">TNCV_1442491</name>
</gene>
<evidence type="ECO:0000313" key="2">
    <source>
        <dbReference type="Proteomes" id="UP000887159"/>
    </source>
</evidence>
<evidence type="ECO:0000313" key="1">
    <source>
        <dbReference type="EMBL" id="GFX96575.1"/>
    </source>
</evidence>
<accession>A0A8X6RL80</accession>
<dbReference type="AlphaFoldDB" id="A0A8X6RL80"/>
<name>A0A8X6RL80_TRICX</name>
<sequence>MLVMELKPHSLASGCESAQCSFDDGQWASAGIFFCVGVSVPKCFLMYPVRLLDFEWHRDKATTIKQSLKKPEPIAIGFPVDHRTLDTNLLRLDCNLFCMVKETKVLVLNQRCSFDEVKEKETISQELSDFMSPKKIVIL</sequence>
<organism evidence="1 2">
    <name type="scientific">Trichonephila clavipes</name>
    <name type="common">Golden silk orbweaver</name>
    <name type="synonym">Nephila clavipes</name>
    <dbReference type="NCBI Taxonomy" id="2585209"/>
    <lineage>
        <taxon>Eukaryota</taxon>
        <taxon>Metazoa</taxon>
        <taxon>Ecdysozoa</taxon>
        <taxon>Arthropoda</taxon>
        <taxon>Chelicerata</taxon>
        <taxon>Arachnida</taxon>
        <taxon>Araneae</taxon>
        <taxon>Araneomorphae</taxon>
        <taxon>Entelegynae</taxon>
        <taxon>Araneoidea</taxon>
        <taxon>Nephilidae</taxon>
        <taxon>Trichonephila</taxon>
    </lineage>
</organism>
<comment type="caution">
    <text evidence="1">The sequence shown here is derived from an EMBL/GenBank/DDBJ whole genome shotgun (WGS) entry which is preliminary data.</text>
</comment>
<dbReference type="Proteomes" id="UP000887159">
    <property type="component" value="Unassembled WGS sequence"/>
</dbReference>
<keyword evidence="2" id="KW-1185">Reference proteome</keyword>
<protein>
    <submittedName>
        <fullName evidence="1">Uncharacterized protein</fullName>
    </submittedName>
</protein>
<reference evidence="1" key="1">
    <citation type="submission" date="2020-08" db="EMBL/GenBank/DDBJ databases">
        <title>Multicomponent nature underlies the extraordinary mechanical properties of spider dragline silk.</title>
        <authorList>
            <person name="Kono N."/>
            <person name="Nakamura H."/>
            <person name="Mori M."/>
            <person name="Yoshida Y."/>
            <person name="Ohtoshi R."/>
            <person name="Malay A.D."/>
            <person name="Moran D.A.P."/>
            <person name="Tomita M."/>
            <person name="Numata K."/>
            <person name="Arakawa K."/>
        </authorList>
    </citation>
    <scope>NUCLEOTIDE SEQUENCE</scope>
</reference>
<dbReference type="EMBL" id="BMAU01021192">
    <property type="protein sequence ID" value="GFX96575.1"/>
    <property type="molecule type" value="Genomic_DNA"/>
</dbReference>
<proteinExistence type="predicted"/>